<dbReference type="Gene3D" id="3.90.320.10">
    <property type="match status" value="1"/>
</dbReference>
<gene>
    <name evidence="3" type="ORF">H9850_05025</name>
</gene>
<dbReference type="SUPFAM" id="SSF52980">
    <property type="entry name" value="Restriction endonuclease-like"/>
    <property type="match status" value="1"/>
</dbReference>
<sequence length="379" mass="42877">MDAPLVPQDELLFFQPHYQQLHQKRLDAITSMEMTLTNELVAKGNIMNASELAKLQNSLWLVKRLKGLSGSTIATVVGLNDWQTPYDLWLEYTMKKEHSQVQTAAQEWGHRLEPVIAQKYADQLGCQLMEVGLQQCRDYPFLLGSLDRAVLDTDGKPCKVLEIKTAAANHATQETDEDGTAIKAWGSGNVYHSDGSLAIQDSQVPKQYIMQVMCYMIVTGLRQADVAVLMNTNTFRIFTVDFDADIARMMIKAADRFWCQNVLDEVPPTMKEEDAKALEVEKDKAVEANSDIESALTELKEVQLNIKDLSQREKELRDQVLGFMGNAAKLTANGKCLATYTMCKGRESFNSKRFSLEYPELYASYMEQGPSYRRFVIKK</sequence>
<feature type="coiled-coil region" evidence="1">
    <location>
        <begin position="275"/>
        <end position="319"/>
    </location>
</feature>
<reference evidence="3" key="2">
    <citation type="submission" date="2021-04" db="EMBL/GenBank/DDBJ databases">
        <authorList>
            <person name="Gilroy R."/>
        </authorList>
    </citation>
    <scope>NUCLEOTIDE SEQUENCE</scope>
    <source>
        <strain evidence="3">USASDec5-558</strain>
    </source>
</reference>
<evidence type="ECO:0000313" key="4">
    <source>
        <dbReference type="Proteomes" id="UP000886829"/>
    </source>
</evidence>
<dbReference type="EMBL" id="DXEV01000094">
    <property type="protein sequence ID" value="HIX56817.1"/>
    <property type="molecule type" value="Genomic_DNA"/>
</dbReference>
<dbReference type="Proteomes" id="UP000886829">
    <property type="component" value="Unassembled WGS sequence"/>
</dbReference>
<dbReference type="InterPro" id="IPR017482">
    <property type="entry name" value="Lambda-type_endonuclease"/>
</dbReference>
<dbReference type="InterPro" id="IPR051703">
    <property type="entry name" value="NF-kappa-B_Signaling_Reg"/>
</dbReference>
<evidence type="ECO:0000259" key="2">
    <source>
        <dbReference type="Pfam" id="PF09588"/>
    </source>
</evidence>
<dbReference type="InterPro" id="IPR019080">
    <property type="entry name" value="YqaJ_viral_recombinase"/>
</dbReference>
<dbReference type="PANTHER" id="PTHR46609">
    <property type="entry name" value="EXONUCLEASE, PHAGE-TYPE/RECB, C-TERMINAL DOMAIN-CONTAINING PROTEIN"/>
    <property type="match status" value="1"/>
</dbReference>
<keyword evidence="1" id="KW-0175">Coiled coil</keyword>
<evidence type="ECO:0000313" key="3">
    <source>
        <dbReference type="EMBL" id="HIX56817.1"/>
    </source>
</evidence>
<protein>
    <submittedName>
        <fullName evidence="3">YqaJ viral recombinase family protein</fullName>
    </submittedName>
</protein>
<evidence type="ECO:0000256" key="1">
    <source>
        <dbReference type="SAM" id="Coils"/>
    </source>
</evidence>
<dbReference type="PANTHER" id="PTHR46609:SF6">
    <property type="entry name" value="EXONUCLEASE, PHAGE-TYPE_RECB, C-TERMINAL DOMAIN-CONTAINING PROTEIN-RELATED"/>
    <property type="match status" value="1"/>
</dbReference>
<dbReference type="InterPro" id="IPR011335">
    <property type="entry name" value="Restrct_endonuc-II-like"/>
</dbReference>
<reference evidence="3" key="1">
    <citation type="journal article" date="2021" name="PeerJ">
        <title>Extensive microbial diversity within the chicken gut microbiome revealed by metagenomics and culture.</title>
        <authorList>
            <person name="Gilroy R."/>
            <person name="Ravi A."/>
            <person name="Getino M."/>
            <person name="Pursley I."/>
            <person name="Horton D.L."/>
            <person name="Alikhan N.F."/>
            <person name="Baker D."/>
            <person name="Gharbi K."/>
            <person name="Hall N."/>
            <person name="Watson M."/>
            <person name="Adriaenssens E.M."/>
            <person name="Foster-Nyarko E."/>
            <person name="Jarju S."/>
            <person name="Secka A."/>
            <person name="Antonio M."/>
            <person name="Oren A."/>
            <person name="Chaudhuri R.R."/>
            <person name="La Ragione R."/>
            <person name="Hildebrand F."/>
            <person name="Pallen M.J."/>
        </authorList>
    </citation>
    <scope>NUCLEOTIDE SEQUENCE</scope>
    <source>
        <strain evidence="3">USASDec5-558</strain>
    </source>
</reference>
<dbReference type="NCBIfam" id="TIGR03033">
    <property type="entry name" value="phage_rel_nuc"/>
    <property type="match status" value="1"/>
</dbReference>
<proteinExistence type="predicted"/>
<feature type="domain" description="YqaJ viral recombinase" evidence="2">
    <location>
        <begin position="60"/>
        <end position="221"/>
    </location>
</feature>
<comment type="caution">
    <text evidence="3">The sequence shown here is derived from an EMBL/GenBank/DDBJ whole genome shotgun (WGS) entry which is preliminary data.</text>
</comment>
<dbReference type="InterPro" id="IPR011604">
    <property type="entry name" value="PDDEXK-like_dom_sf"/>
</dbReference>
<accession>A0A9D1WDG3</accession>
<dbReference type="AlphaFoldDB" id="A0A9D1WDG3"/>
<organism evidence="3 4">
    <name type="scientific">Candidatus Anaerobiospirillum pullistercoris</name>
    <dbReference type="NCBI Taxonomy" id="2838452"/>
    <lineage>
        <taxon>Bacteria</taxon>
        <taxon>Pseudomonadati</taxon>
        <taxon>Pseudomonadota</taxon>
        <taxon>Gammaproteobacteria</taxon>
        <taxon>Aeromonadales</taxon>
        <taxon>Succinivibrionaceae</taxon>
        <taxon>Anaerobiospirillum</taxon>
    </lineage>
</organism>
<name>A0A9D1WDG3_9GAMM</name>
<dbReference type="Pfam" id="PF09588">
    <property type="entry name" value="YqaJ"/>
    <property type="match status" value="1"/>
</dbReference>